<dbReference type="PANTHER" id="PTHR30055:SF234">
    <property type="entry name" value="HTH-TYPE TRANSCRIPTIONAL REGULATOR BETI"/>
    <property type="match status" value="1"/>
</dbReference>
<gene>
    <name evidence="6" type="ORF">GTQ45_14575</name>
</gene>
<dbReference type="PANTHER" id="PTHR30055">
    <property type="entry name" value="HTH-TYPE TRANSCRIPTIONAL REGULATOR RUTR"/>
    <property type="match status" value="1"/>
</dbReference>
<dbReference type="OrthoDB" id="9805134at2"/>
<evidence type="ECO:0000256" key="3">
    <source>
        <dbReference type="ARBA" id="ARBA00023163"/>
    </source>
</evidence>
<keyword evidence="2 4" id="KW-0238">DNA-binding</keyword>
<reference evidence="6 7" key="1">
    <citation type="journal article" date="2016" name="Int. J. Syst. Evol. Microbiol.">
        <title>Pyruvatibacter mobilis gen. nov., sp. nov., a marine bacterium from the culture broth of Picochlorum sp. 122.</title>
        <authorList>
            <person name="Wang G."/>
            <person name="Tang M."/>
            <person name="Wu H."/>
            <person name="Dai S."/>
            <person name="Li T."/>
            <person name="Chen C."/>
            <person name="He H."/>
            <person name="Fan J."/>
            <person name="Xiang W."/>
            <person name="Li X."/>
        </authorList>
    </citation>
    <scope>NUCLEOTIDE SEQUENCE [LARGE SCALE GENOMIC DNA]</scope>
    <source>
        <strain evidence="6 7">GYP-11</strain>
    </source>
</reference>
<dbReference type="GeneID" id="300653994"/>
<keyword evidence="1" id="KW-0805">Transcription regulation</keyword>
<dbReference type="InterPro" id="IPR049484">
    <property type="entry name" value="Rv0078-like_C"/>
</dbReference>
<evidence type="ECO:0000256" key="2">
    <source>
        <dbReference type="ARBA" id="ARBA00023125"/>
    </source>
</evidence>
<dbReference type="SUPFAM" id="SSF46689">
    <property type="entry name" value="Homeodomain-like"/>
    <property type="match status" value="1"/>
</dbReference>
<dbReference type="InterPro" id="IPR050109">
    <property type="entry name" value="HTH-type_TetR-like_transc_reg"/>
</dbReference>
<dbReference type="RefSeq" id="WP_160588955.1">
    <property type="nucleotide sequence ID" value="NZ_BMHN01000001.1"/>
</dbReference>
<organism evidence="6 7">
    <name type="scientific">Pyruvatibacter mobilis</name>
    <dbReference type="NCBI Taxonomy" id="1712261"/>
    <lineage>
        <taxon>Bacteria</taxon>
        <taxon>Pseudomonadati</taxon>
        <taxon>Pseudomonadota</taxon>
        <taxon>Alphaproteobacteria</taxon>
        <taxon>Hyphomicrobiales</taxon>
        <taxon>Parvibaculaceae</taxon>
        <taxon>Pyruvatibacter</taxon>
    </lineage>
</organism>
<comment type="caution">
    <text evidence="6">The sequence shown here is derived from an EMBL/GenBank/DDBJ whole genome shotgun (WGS) entry which is preliminary data.</text>
</comment>
<dbReference type="PROSITE" id="PS50977">
    <property type="entry name" value="HTH_TETR_2"/>
    <property type="match status" value="1"/>
</dbReference>
<dbReference type="Pfam" id="PF21351">
    <property type="entry name" value="TetR_C_41"/>
    <property type="match status" value="1"/>
</dbReference>
<dbReference type="InterPro" id="IPR009057">
    <property type="entry name" value="Homeodomain-like_sf"/>
</dbReference>
<dbReference type="Pfam" id="PF00440">
    <property type="entry name" value="TetR_N"/>
    <property type="match status" value="1"/>
</dbReference>
<dbReference type="Proteomes" id="UP000470384">
    <property type="component" value="Unassembled WGS sequence"/>
</dbReference>
<proteinExistence type="predicted"/>
<name>A0A845QG24_9HYPH</name>
<dbReference type="AlphaFoldDB" id="A0A845QG24"/>
<feature type="DNA-binding region" description="H-T-H motif" evidence="4">
    <location>
        <begin position="32"/>
        <end position="51"/>
    </location>
</feature>
<dbReference type="GO" id="GO:0000976">
    <property type="term" value="F:transcription cis-regulatory region binding"/>
    <property type="evidence" value="ECO:0007669"/>
    <property type="project" value="TreeGrafter"/>
</dbReference>
<evidence type="ECO:0000256" key="1">
    <source>
        <dbReference type="ARBA" id="ARBA00023015"/>
    </source>
</evidence>
<feature type="domain" description="HTH tetR-type" evidence="5">
    <location>
        <begin position="9"/>
        <end position="69"/>
    </location>
</feature>
<evidence type="ECO:0000313" key="7">
    <source>
        <dbReference type="Proteomes" id="UP000470384"/>
    </source>
</evidence>
<dbReference type="GO" id="GO:0003700">
    <property type="term" value="F:DNA-binding transcription factor activity"/>
    <property type="evidence" value="ECO:0007669"/>
    <property type="project" value="TreeGrafter"/>
</dbReference>
<evidence type="ECO:0000256" key="4">
    <source>
        <dbReference type="PROSITE-ProRule" id="PRU00335"/>
    </source>
</evidence>
<dbReference type="FunFam" id="1.10.10.60:FF:000141">
    <property type="entry name" value="TetR family transcriptional regulator"/>
    <property type="match status" value="1"/>
</dbReference>
<protein>
    <submittedName>
        <fullName evidence="6">TetR family transcriptional regulator</fullName>
    </submittedName>
</protein>
<dbReference type="EMBL" id="WXYQ01000013">
    <property type="protein sequence ID" value="NBG96960.1"/>
    <property type="molecule type" value="Genomic_DNA"/>
</dbReference>
<dbReference type="InterPro" id="IPR001647">
    <property type="entry name" value="HTH_TetR"/>
</dbReference>
<keyword evidence="3" id="KW-0804">Transcription</keyword>
<accession>A0A845QG24</accession>
<evidence type="ECO:0000259" key="5">
    <source>
        <dbReference type="PROSITE" id="PS50977"/>
    </source>
</evidence>
<dbReference type="Gene3D" id="1.10.357.10">
    <property type="entry name" value="Tetracycline Repressor, domain 2"/>
    <property type="match status" value="1"/>
</dbReference>
<evidence type="ECO:0000313" key="6">
    <source>
        <dbReference type="EMBL" id="NBG96960.1"/>
    </source>
</evidence>
<dbReference type="PRINTS" id="PR00455">
    <property type="entry name" value="HTHTETR"/>
</dbReference>
<keyword evidence="7" id="KW-1185">Reference proteome</keyword>
<sequence length="193" mass="20730">MATQEERRAATRSAVIEAATALFGTNGFDDTKMDDIVARAGVAKGGIYHHFKNKHEIFEAVFEAVAAEIAAEMRQEIAPGQPPLDVLKQSATGFFRLCAEPLRRRIFLQDGPAVLGHDTWHRIDAHHFGGLVTSALGEAMEAGAIRPQPLKSLSRVMLGGIQAAALDCAAQDDFDAAAKDYLSVFAGILDGLK</sequence>